<organism evidence="1">
    <name type="scientific">marine metagenome</name>
    <dbReference type="NCBI Taxonomy" id="408172"/>
    <lineage>
        <taxon>unclassified sequences</taxon>
        <taxon>metagenomes</taxon>
        <taxon>ecological metagenomes</taxon>
    </lineage>
</organism>
<reference evidence="1" key="1">
    <citation type="submission" date="2018-05" db="EMBL/GenBank/DDBJ databases">
        <authorList>
            <person name="Lanie J.A."/>
            <person name="Ng W.-L."/>
            <person name="Kazmierczak K.M."/>
            <person name="Andrzejewski T.M."/>
            <person name="Davidsen T.M."/>
            <person name="Wayne K.J."/>
            <person name="Tettelin H."/>
            <person name="Glass J.I."/>
            <person name="Rusch D."/>
            <person name="Podicherti R."/>
            <person name="Tsui H.-C.T."/>
            <person name="Winkler M.E."/>
        </authorList>
    </citation>
    <scope>NUCLEOTIDE SEQUENCE</scope>
</reference>
<protein>
    <submittedName>
        <fullName evidence="1">Uncharacterized protein</fullName>
    </submittedName>
</protein>
<feature type="non-terminal residue" evidence="1">
    <location>
        <position position="181"/>
    </location>
</feature>
<name>A0A382AZW4_9ZZZZ</name>
<accession>A0A382AZW4</accession>
<gene>
    <name evidence="1" type="ORF">METZ01_LOCUS159954</name>
</gene>
<evidence type="ECO:0000313" key="1">
    <source>
        <dbReference type="EMBL" id="SVB07100.1"/>
    </source>
</evidence>
<dbReference type="AlphaFoldDB" id="A0A382AZW4"/>
<dbReference type="EMBL" id="UINC01027592">
    <property type="protein sequence ID" value="SVB07100.1"/>
    <property type="molecule type" value="Genomic_DNA"/>
</dbReference>
<sequence>MKFSKNYILIYLFIFILIPSHLLSNNLKAITVQNTVVQEKVDDLESYIQFNIDEQKFRSMIESGRTSVASSYKELQEMLAAAYEHEIIPGLRGDLYIAMYDSYGDGWNGNWLTIGDEQFTIQNGTFAEATLTLDDGTYPVVCNGGTWQSEVSWEIYDANTEDLLLSGGAPYSGELVVGGDP</sequence>
<proteinExistence type="predicted"/>